<name>A0ABY8U3F0_TETOB</name>
<sequence length="671" mass="72509">MDTSRGSAMQLWLLCNLVLIIGPSKAEKGLYKPAGPITARVWTNSSSSPPFVYPELSDGEFGMPLLQRKPNLGICVSGGGMRATTLALGWVRALWQMGVLQQARYIASNSGGSWFNGAMSYTQVPLKQFFGPYIPPQQLDTSAAQTLSPGSYGEAVNKAAPVMEILRKTLLDLVTRGERVRAWSDAIGEAFLDPFAVGSARSSVTTLGTRGRVHERVSQQAPSIPFLTAGTQDRPFPIILGSLILQNNPRKFFPFEFSPLYYGMPPLQLDTQPVALGGGMVEPLGFNSAPPTAGVVSPNGTKAVTVSSSSVVGLVQAVGVSSSFVAQKTQGGKEGREQLLSVEEFDYWNLWGFKGVNDAKFGDGGGHDNQAMTPLLRRGVENIIAGSATKCDPFAGAIEYSKCQYDISGLYGAVPLDMKPIDGVAPDLYNKMLQVFPKEGYTQFYNSMVSKLKAGQAPSIKQSLKVLPNPFLGIAGGYTANVLWLLNVKDTTWESALPKDTKKLLEDFRKGRGIGARKDAASTIYASLKEFPYITTFAMDYSPELTQMLSQMASYTVPQRCRITRRPIVVAHPYFSCSPNILCTAACVCKDWRQAVQQCAACNTYVQIELGSCSKPGTTVATAAAQLQPKIASFASWLARHGPLCLGVDRNDEVTDAVVDEFWATLRSSNG</sequence>
<evidence type="ECO:0000313" key="2">
    <source>
        <dbReference type="EMBL" id="WIA14987.1"/>
    </source>
</evidence>
<dbReference type="Gene3D" id="3.40.1090.10">
    <property type="entry name" value="Cytosolic phospholipase A2 catalytic domain"/>
    <property type="match status" value="1"/>
</dbReference>
<dbReference type="SUPFAM" id="SSF52151">
    <property type="entry name" value="FabD/lysophospholipase-like"/>
    <property type="match status" value="1"/>
</dbReference>
<dbReference type="PANTHER" id="PTHR10728:SF40">
    <property type="entry name" value="PATATIN FAMILY PROTEIN"/>
    <property type="match status" value="1"/>
</dbReference>
<evidence type="ECO:0000256" key="1">
    <source>
        <dbReference type="SAM" id="SignalP"/>
    </source>
</evidence>
<proteinExistence type="predicted"/>
<protein>
    <recommendedName>
        <fullName evidence="4">PLA2c domain-containing protein</fullName>
    </recommendedName>
</protein>
<keyword evidence="3" id="KW-1185">Reference proteome</keyword>
<evidence type="ECO:0000313" key="3">
    <source>
        <dbReference type="Proteomes" id="UP001244341"/>
    </source>
</evidence>
<dbReference type="PANTHER" id="PTHR10728">
    <property type="entry name" value="CYTOSOLIC PHOSPHOLIPASE A2"/>
    <property type="match status" value="1"/>
</dbReference>
<evidence type="ECO:0008006" key="4">
    <source>
        <dbReference type="Google" id="ProtNLM"/>
    </source>
</evidence>
<keyword evidence="1" id="KW-0732">Signal</keyword>
<feature type="signal peptide" evidence="1">
    <location>
        <begin position="1"/>
        <end position="26"/>
    </location>
</feature>
<reference evidence="2 3" key="1">
    <citation type="submission" date="2023-05" db="EMBL/GenBank/DDBJ databases">
        <title>A 100% complete, gapless, phased diploid assembly of the Scenedesmus obliquus UTEX 3031 genome.</title>
        <authorList>
            <person name="Biondi T.C."/>
            <person name="Hanschen E.R."/>
            <person name="Kwon T."/>
            <person name="Eng W."/>
            <person name="Kruse C.P.S."/>
            <person name="Koehler S.I."/>
            <person name="Kunde Y."/>
            <person name="Gleasner C.D."/>
            <person name="You Mak K.T."/>
            <person name="Polle J."/>
            <person name="Hovde B.T."/>
            <person name="Starkenburg S.R."/>
        </authorList>
    </citation>
    <scope>NUCLEOTIDE SEQUENCE [LARGE SCALE GENOMIC DNA]</scope>
    <source>
        <strain evidence="2 3">DOE0152z</strain>
    </source>
</reference>
<dbReference type="InterPro" id="IPR016035">
    <property type="entry name" value="Acyl_Trfase/lysoPLipase"/>
</dbReference>
<organism evidence="2 3">
    <name type="scientific">Tetradesmus obliquus</name>
    <name type="common">Green alga</name>
    <name type="synonym">Acutodesmus obliquus</name>
    <dbReference type="NCBI Taxonomy" id="3088"/>
    <lineage>
        <taxon>Eukaryota</taxon>
        <taxon>Viridiplantae</taxon>
        <taxon>Chlorophyta</taxon>
        <taxon>core chlorophytes</taxon>
        <taxon>Chlorophyceae</taxon>
        <taxon>CS clade</taxon>
        <taxon>Sphaeropleales</taxon>
        <taxon>Scenedesmaceae</taxon>
        <taxon>Tetradesmus</taxon>
    </lineage>
</organism>
<accession>A0ABY8U3F0</accession>
<feature type="chain" id="PRO_5046605465" description="PLA2c domain-containing protein" evidence="1">
    <location>
        <begin position="27"/>
        <end position="671"/>
    </location>
</feature>
<gene>
    <name evidence="2" type="ORF">OEZ85_001695</name>
</gene>
<dbReference type="EMBL" id="CP126213">
    <property type="protein sequence ID" value="WIA14987.1"/>
    <property type="molecule type" value="Genomic_DNA"/>
</dbReference>
<dbReference type="Proteomes" id="UP001244341">
    <property type="component" value="Chromosome 6b"/>
</dbReference>